<dbReference type="GO" id="GO:0016747">
    <property type="term" value="F:acyltransferase activity, transferring groups other than amino-acyl groups"/>
    <property type="evidence" value="ECO:0007669"/>
    <property type="project" value="InterPro"/>
</dbReference>
<dbReference type="STRING" id="1423738.FC84_GL000345"/>
<dbReference type="Gene3D" id="3.40.630.30">
    <property type="match status" value="1"/>
</dbReference>
<feature type="domain" description="N-acetyltransferase" evidence="1">
    <location>
        <begin position="24"/>
        <end position="146"/>
    </location>
</feature>
<accession>A0A0R2BGS2</accession>
<proteinExistence type="predicted"/>
<keyword evidence="3" id="KW-1185">Reference proteome</keyword>
<dbReference type="PATRIC" id="fig|1423738.3.peg.352"/>
<evidence type="ECO:0000313" key="2">
    <source>
        <dbReference type="EMBL" id="KRM78718.1"/>
    </source>
</evidence>
<protein>
    <recommendedName>
        <fullName evidence="1">N-acetyltransferase domain-containing protein</fullName>
    </recommendedName>
</protein>
<evidence type="ECO:0000259" key="1">
    <source>
        <dbReference type="Pfam" id="PF13302"/>
    </source>
</evidence>
<dbReference type="Pfam" id="PF13302">
    <property type="entry name" value="Acetyltransf_3"/>
    <property type="match status" value="1"/>
</dbReference>
<evidence type="ECO:0000313" key="3">
    <source>
        <dbReference type="Proteomes" id="UP000051813"/>
    </source>
</evidence>
<dbReference type="InterPro" id="IPR016181">
    <property type="entry name" value="Acyl_CoA_acyltransferase"/>
</dbReference>
<reference evidence="2 3" key="1">
    <citation type="journal article" date="2015" name="Genome Announc.">
        <title>Expanding the biotechnology potential of lactobacilli through comparative genomics of 213 strains and associated genera.</title>
        <authorList>
            <person name="Sun Z."/>
            <person name="Harris H.M."/>
            <person name="McCann A."/>
            <person name="Guo C."/>
            <person name="Argimon S."/>
            <person name="Zhang W."/>
            <person name="Yang X."/>
            <person name="Jeffery I.B."/>
            <person name="Cooney J.C."/>
            <person name="Kagawa T.F."/>
            <person name="Liu W."/>
            <person name="Song Y."/>
            <person name="Salvetti E."/>
            <person name="Wrobel A."/>
            <person name="Rasinkangas P."/>
            <person name="Parkhill J."/>
            <person name="Rea M.C."/>
            <person name="O'Sullivan O."/>
            <person name="Ritari J."/>
            <person name="Douillard F.P."/>
            <person name="Paul Ross R."/>
            <person name="Yang R."/>
            <person name="Briner A.E."/>
            <person name="Felis G.E."/>
            <person name="de Vos W.M."/>
            <person name="Barrangou R."/>
            <person name="Klaenhammer T.R."/>
            <person name="Caufield P.W."/>
            <person name="Cui Y."/>
            <person name="Zhang H."/>
            <person name="O'Toole P.W."/>
        </authorList>
    </citation>
    <scope>NUCLEOTIDE SEQUENCE [LARGE SCALE GENOMIC DNA]</scope>
    <source>
        <strain evidence="2 3">DSM 20335</strain>
    </source>
</reference>
<dbReference type="SUPFAM" id="SSF55729">
    <property type="entry name" value="Acyl-CoA N-acyltransferases (Nat)"/>
    <property type="match status" value="1"/>
</dbReference>
<organism evidence="2 3">
    <name type="scientific">Lapidilactobacillus dextrinicus DSM 20335</name>
    <dbReference type="NCBI Taxonomy" id="1423738"/>
    <lineage>
        <taxon>Bacteria</taxon>
        <taxon>Bacillati</taxon>
        <taxon>Bacillota</taxon>
        <taxon>Bacilli</taxon>
        <taxon>Lactobacillales</taxon>
        <taxon>Lactobacillaceae</taxon>
        <taxon>Lapidilactobacillus</taxon>
    </lineage>
</organism>
<name>A0A0R2BGS2_9LACO</name>
<dbReference type="AlphaFoldDB" id="A0A0R2BGS2"/>
<sequence>MEKFEKYHPIMTPHFTFDWLTTARLNHSTDLMRQVTEQPELTTAHAAEQISQLMLKVMRNQELTWGIFKRPDKNLVGLASLTNLQISIKTADLHLYLTADTTSAELEEVLTRLVTFVFAELEFNEAVLVSNQMTQPSQTLLNQLGFSLREQDHNWVIDRAVSLKTSL</sequence>
<dbReference type="InterPro" id="IPR000182">
    <property type="entry name" value="GNAT_dom"/>
</dbReference>
<dbReference type="Proteomes" id="UP000051813">
    <property type="component" value="Unassembled WGS sequence"/>
</dbReference>
<comment type="caution">
    <text evidence="2">The sequence shown here is derived from an EMBL/GenBank/DDBJ whole genome shotgun (WGS) entry which is preliminary data.</text>
</comment>
<dbReference type="OrthoDB" id="2249426at2"/>
<gene>
    <name evidence="2" type="ORF">FC84_GL000345</name>
</gene>
<dbReference type="EMBL" id="AYYK01000011">
    <property type="protein sequence ID" value="KRM78718.1"/>
    <property type="molecule type" value="Genomic_DNA"/>
</dbReference>
<dbReference type="RefSeq" id="WP_057756902.1">
    <property type="nucleotide sequence ID" value="NZ_AYYK01000011.1"/>
</dbReference>